<evidence type="ECO:0000256" key="12">
    <source>
        <dbReference type="ARBA" id="ARBA00032718"/>
    </source>
</evidence>
<evidence type="ECO:0000313" key="15">
    <source>
        <dbReference type="Proteomes" id="UP001165740"/>
    </source>
</evidence>
<evidence type="ECO:0000256" key="4">
    <source>
        <dbReference type="ARBA" id="ARBA00013650"/>
    </source>
</evidence>
<keyword evidence="10" id="KW-0496">Mitochondrion</keyword>
<keyword evidence="11" id="KW-0472">Membrane</keyword>
<dbReference type="InterPro" id="IPR019533">
    <property type="entry name" value="Peptidase_S26"/>
</dbReference>
<keyword evidence="6" id="KW-0812">Transmembrane</keyword>
<evidence type="ECO:0000256" key="5">
    <source>
        <dbReference type="ARBA" id="ARBA00022670"/>
    </source>
</evidence>
<keyword evidence="7" id="KW-0999">Mitochondrion inner membrane</keyword>
<dbReference type="PRINTS" id="PR00727">
    <property type="entry name" value="LEADERPTASE"/>
</dbReference>
<evidence type="ECO:0000256" key="11">
    <source>
        <dbReference type="ARBA" id="ARBA00023136"/>
    </source>
</evidence>
<dbReference type="AlphaFoldDB" id="A0A9W3A3E8"/>
<evidence type="ECO:0000256" key="8">
    <source>
        <dbReference type="ARBA" id="ARBA00022801"/>
    </source>
</evidence>
<evidence type="ECO:0000313" key="16">
    <source>
        <dbReference type="RefSeq" id="XP_055881699.1"/>
    </source>
</evidence>
<evidence type="ECO:0000256" key="7">
    <source>
        <dbReference type="ARBA" id="ARBA00022792"/>
    </source>
</evidence>
<dbReference type="InterPro" id="IPR036286">
    <property type="entry name" value="LexA/Signal_pep-like_sf"/>
</dbReference>
<dbReference type="Proteomes" id="UP001165740">
    <property type="component" value="Chromosome 4"/>
</dbReference>
<evidence type="ECO:0000256" key="10">
    <source>
        <dbReference type="ARBA" id="ARBA00023128"/>
    </source>
</evidence>
<evidence type="ECO:0000256" key="13">
    <source>
        <dbReference type="PIRSR" id="PIRSR600223-1"/>
    </source>
</evidence>
<comment type="similarity">
    <text evidence="2">Belongs to the peptidase S26 family. IMP2 subfamily.</text>
</comment>
<dbReference type="GO" id="GO:0006465">
    <property type="term" value="P:signal peptide processing"/>
    <property type="evidence" value="ECO:0007669"/>
    <property type="project" value="InterPro"/>
</dbReference>
<keyword evidence="5" id="KW-0645">Protease</keyword>
<dbReference type="RefSeq" id="XP_055881699.1">
    <property type="nucleotide sequence ID" value="XM_056025724.1"/>
</dbReference>
<keyword evidence="8" id="KW-0378">Hydrolase</keyword>
<dbReference type="GO" id="GO:0004252">
    <property type="term" value="F:serine-type endopeptidase activity"/>
    <property type="evidence" value="ECO:0007669"/>
    <property type="project" value="InterPro"/>
</dbReference>
<dbReference type="GO" id="GO:0006627">
    <property type="term" value="P:protein processing involved in protein targeting to mitochondrion"/>
    <property type="evidence" value="ECO:0007669"/>
    <property type="project" value="InterPro"/>
</dbReference>
<evidence type="ECO:0000256" key="3">
    <source>
        <dbReference type="ARBA" id="ARBA00011805"/>
    </source>
</evidence>
<keyword evidence="15" id="KW-1185">Reference proteome</keyword>
<dbReference type="OMA" id="YILWPPS"/>
<dbReference type="Gene3D" id="2.10.109.10">
    <property type="entry name" value="Umud Fragment, subunit A"/>
    <property type="match status" value="1"/>
</dbReference>
<dbReference type="Pfam" id="PF10502">
    <property type="entry name" value="Peptidase_S26"/>
    <property type="match status" value="2"/>
</dbReference>
<dbReference type="GeneID" id="106062053"/>
<evidence type="ECO:0000256" key="9">
    <source>
        <dbReference type="ARBA" id="ARBA00022989"/>
    </source>
</evidence>
<organism evidence="15 16">
    <name type="scientific">Biomphalaria glabrata</name>
    <name type="common">Bloodfluke planorb</name>
    <name type="synonym">Freshwater snail</name>
    <dbReference type="NCBI Taxonomy" id="6526"/>
    <lineage>
        <taxon>Eukaryota</taxon>
        <taxon>Metazoa</taxon>
        <taxon>Spiralia</taxon>
        <taxon>Lophotrochozoa</taxon>
        <taxon>Mollusca</taxon>
        <taxon>Gastropoda</taxon>
        <taxon>Heterobranchia</taxon>
        <taxon>Euthyneura</taxon>
        <taxon>Panpulmonata</taxon>
        <taxon>Hygrophila</taxon>
        <taxon>Lymnaeoidea</taxon>
        <taxon>Planorbidae</taxon>
        <taxon>Biomphalaria</taxon>
    </lineage>
</organism>
<comment type="subunit">
    <text evidence="3">Heterodimer of 2 subunits, IMMPL1 and IMMPL2.</text>
</comment>
<feature type="domain" description="Peptidase S26" evidence="14">
    <location>
        <begin position="15"/>
        <end position="96"/>
    </location>
</feature>
<protein>
    <recommendedName>
        <fullName evidence="4">Mitochondrial inner membrane protease subunit 2</fullName>
    </recommendedName>
    <alternativeName>
        <fullName evidence="12">IMP2-like protein</fullName>
    </alternativeName>
</protein>
<feature type="active site" evidence="13">
    <location>
        <position position="39"/>
    </location>
</feature>
<proteinExistence type="inferred from homology"/>
<sequence length="179" mass="20073">MVAVKLILKRLLKGLVIAGPPYIAFTDLFYVVRTVDGISMQPTLNPDGDNIDFVLLNRWSTTDIERGDIISLISPKDPTTWLIKRVVALEGDQVKADSCFEEICDVPKGHCWVEGDNRKCSMDSNNFGPVSLGLVTAKATHVIWPPSRWGTLDKKEVTGDRVTLREQVQRGKVFFGWEQ</sequence>
<feature type="domain" description="Peptidase S26" evidence="14">
    <location>
        <begin position="105"/>
        <end position="144"/>
    </location>
</feature>
<evidence type="ECO:0000256" key="1">
    <source>
        <dbReference type="ARBA" id="ARBA00004434"/>
    </source>
</evidence>
<dbReference type="FunFam" id="2.10.109.10:FF:000005">
    <property type="entry name" value="Mitochondrial inner membrane protease subunit"/>
    <property type="match status" value="1"/>
</dbReference>
<dbReference type="InterPro" id="IPR000223">
    <property type="entry name" value="Pept_S26A_signal_pept_1"/>
</dbReference>
<reference evidence="16" key="1">
    <citation type="submission" date="2025-08" db="UniProtKB">
        <authorList>
            <consortium name="RefSeq"/>
        </authorList>
    </citation>
    <scope>IDENTIFICATION</scope>
</reference>
<dbReference type="InterPro" id="IPR037730">
    <property type="entry name" value="IMP2"/>
</dbReference>
<name>A0A9W3A3E8_BIOGL</name>
<dbReference type="SUPFAM" id="SSF51306">
    <property type="entry name" value="LexA/Signal peptidase"/>
    <property type="match status" value="1"/>
</dbReference>
<dbReference type="CDD" id="cd06530">
    <property type="entry name" value="S26_SPase_I"/>
    <property type="match status" value="1"/>
</dbReference>
<dbReference type="PANTHER" id="PTHR46041">
    <property type="entry name" value="MITOCHONDRIAL INNER MEMBRANE PROTEASE SUBUNIT 2"/>
    <property type="match status" value="1"/>
</dbReference>
<feature type="active site" evidence="13">
    <location>
        <position position="84"/>
    </location>
</feature>
<evidence type="ECO:0000256" key="2">
    <source>
        <dbReference type="ARBA" id="ARBA00007066"/>
    </source>
</evidence>
<keyword evidence="9" id="KW-1133">Transmembrane helix</keyword>
<dbReference type="PANTHER" id="PTHR46041:SF2">
    <property type="entry name" value="MITOCHONDRIAL INNER MEMBRANE PROTEASE SUBUNIT 2"/>
    <property type="match status" value="1"/>
</dbReference>
<dbReference type="OrthoDB" id="9996127at2759"/>
<evidence type="ECO:0000256" key="6">
    <source>
        <dbReference type="ARBA" id="ARBA00022692"/>
    </source>
</evidence>
<gene>
    <name evidence="16" type="primary">LOC106062053</name>
</gene>
<accession>A0A9W3A3E8</accession>
<comment type="subcellular location">
    <subcellularLocation>
        <location evidence="1">Mitochondrion inner membrane</location>
        <topology evidence="1">Single-pass membrane protein</topology>
    </subcellularLocation>
</comment>
<dbReference type="GO" id="GO:0042720">
    <property type="term" value="C:mitochondrial inner membrane peptidase complex"/>
    <property type="evidence" value="ECO:0007669"/>
    <property type="project" value="InterPro"/>
</dbReference>
<evidence type="ECO:0000259" key="14">
    <source>
        <dbReference type="Pfam" id="PF10502"/>
    </source>
</evidence>